<sequence>MPFLFLKERHRGFKTPFFHARCATSTMPLLGFVRSLDSRSKQPVQPFPVVFERKKAKRKKKNVDEISGMSPTPGAATRVKLV</sequence>
<name>A0A8A1LM69_AJEC8</name>
<evidence type="ECO:0000256" key="1">
    <source>
        <dbReference type="SAM" id="MobiDB-lite"/>
    </source>
</evidence>
<protein>
    <submittedName>
        <fullName evidence="2">Uncharacterized protein</fullName>
    </submittedName>
</protein>
<dbReference type="VEuPathDB" id="FungiDB:I7I53_00837"/>
<evidence type="ECO:0000313" key="3">
    <source>
        <dbReference type="Proteomes" id="UP000663419"/>
    </source>
</evidence>
<feature type="region of interest" description="Disordered" evidence="1">
    <location>
        <begin position="61"/>
        <end position="82"/>
    </location>
</feature>
<proteinExistence type="predicted"/>
<accession>A0A8A1LM69</accession>
<reference evidence="2" key="1">
    <citation type="submission" date="2021-01" db="EMBL/GenBank/DDBJ databases">
        <title>Chromosome-level genome assembly of a human fungal pathogen reveals clustering of transcriptionally co-regulated genes.</title>
        <authorList>
            <person name="Voorhies M."/>
            <person name="Cohen S."/>
            <person name="Shea T.P."/>
            <person name="Petrus S."/>
            <person name="Munoz J.F."/>
            <person name="Poplawski S."/>
            <person name="Goldman W.E."/>
            <person name="Michael T."/>
            <person name="Cuomo C.A."/>
            <person name="Sil A."/>
            <person name="Beyhan S."/>
        </authorList>
    </citation>
    <scope>NUCLEOTIDE SEQUENCE</scope>
    <source>
        <strain evidence="2">H88</strain>
    </source>
</reference>
<dbReference type="EMBL" id="CP069104">
    <property type="protein sequence ID" value="QSS53544.1"/>
    <property type="molecule type" value="Genomic_DNA"/>
</dbReference>
<dbReference type="Proteomes" id="UP000663419">
    <property type="component" value="Chromosome 3"/>
</dbReference>
<organism evidence="2 3">
    <name type="scientific">Ajellomyces capsulatus (strain H88)</name>
    <name type="common">Darling's disease fungus</name>
    <name type="synonym">Histoplasma capsulatum</name>
    <dbReference type="NCBI Taxonomy" id="544711"/>
    <lineage>
        <taxon>Eukaryota</taxon>
        <taxon>Fungi</taxon>
        <taxon>Dikarya</taxon>
        <taxon>Ascomycota</taxon>
        <taxon>Pezizomycotina</taxon>
        <taxon>Eurotiomycetes</taxon>
        <taxon>Eurotiomycetidae</taxon>
        <taxon>Onygenales</taxon>
        <taxon>Ajellomycetaceae</taxon>
        <taxon>Histoplasma</taxon>
    </lineage>
</organism>
<dbReference type="AlphaFoldDB" id="A0A8A1LM69"/>
<gene>
    <name evidence="2" type="ORF">I7I53_00837</name>
</gene>
<evidence type="ECO:0000313" key="2">
    <source>
        <dbReference type="EMBL" id="QSS53544.1"/>
    </source>
</evidence>